<accession>A0A382QS78</accession>
<feature type="non-terminal residue" evidence="1">
    <location>
        <position position="23"/>
    </location>
</feature>
<protein>
    <submittedName>
        <fullName evidence="1">Uncharacterized protein</fullName>
    </submittedName>
</protein>
<organism evidence="1">
    <name type="scientific">marine metagenome</name>
    <dbReference type="NCBI Taxonomy" id="408172"/>
    <lineage>
        <taxon>unclassified sequences</taxon>
        <taxon>metagenomes</taxon>
        <taxon>ecological metagenomes</taxon>
    </lineage>
</organism>
<proteinExistence type="predicted"/>
<sequence>MISQCLPFYAYLRRDMNSASPKL</sequence>
<name>A0A382QS78_9ZZZZ</name>
<reference evidence="1" key="1">
    <citation type="submission" date="2018-05" db="EMBL/GenBank/DDBJ databases">
        <authorList>
            <person name="Lanie J.A."/>
            <person name="Ng W.-L."/>
            <person name="Kazmierczak K.M."/>
            <person name="Andrzejewski T.M."/>
            <person name="Davidsen T.M."/>
            <person name="Wayne K.J."/>
            <person name="Tettelin H."/>
            <person name="Glass J.I."/>
            <person name="Rusch D."/>
            <person name="Podicherti R."/>
            <person name="Tsui H.-C.T."/>
            <person name="Winkler M.E."/>
        </authorList>
    </citation>
    <scope>NUCLEOTIDE SEQUENCE</scope>
</reference>
<dbReference type="EMBL" id="UINC01116518">
    <property type="protein sequence ID" value="SVC88316.1"/>
    <property type="molecule type" value="Genomic_DNA"/>
</dbReference>
<gene>
    <name evidence="1" type="ORF">METZ01_LOCUS341170</name>
</gene>
<dbReference type="AlphaFoldDB" id="A0A382QS78"/>
<evidence type="ECO:0000313" key="1">
    <source>
        <dbReference type="EMBL" id="SVC88316.1"/>
    </source>
</evidence>